<dbReference type="SUPFAM" id="SSF89796">
    <property type="entry name" value="CoA-transferase family III (CaiB/BaiF)"/>
    <property type="match status" value="2"/>
</dbReference>
<dbReference type="AlphaFoldDB" id="E3J898"/>
<dbReference type="Proteomes" id="UP000002484">
    <property type="component" value="Chromosome"/>
</dbReference>
<keyword evidence="2" id="KW-1185">Reference proteome</keyword>
<dbReference type="eggNOG" id="COG1804">
    <property type="taxonomic scope" value="Bacteria"/>
</dbReference>
<name>E3J898_PSEI1</name>
<reference evidence="1 2" key="1">
    <citation type="submission" date="2010-10" db="EMBL/GenBank/DDBJ databases">
        <title>Complete sequence of Frankia sp. EuI1c.</title>
        <authorList>
            <consortium name="US DOE Joint Genome Institute"/>
            <person name="Lucas S."/>
            <person name="Copeland A."/>
            <person name="Lapidus A."/>
            <person name="Cheng J.-F."/>
            <person name="Bruce D."/>
            <person name="Goodwin L."/>
            <person name="Pitluck S."/>
            <person name="Chertkov O."/>
            <person name="Detter J.C."/>
            <person name="Han C."/>
            <person name="Tapia R."/>
            <person name="Land M."/>
            <person name="Hauser L."/>
            <person name="Jeffries C."/>
            <person name="Kyrpides N."/>
            <person name="Ivanova N."/>
            <person name="Mikhailova N."/>
            <person name="Beauchemin N."/>
            <person name="Sen A."/>
            <person name="Sur S.A."/>
            <person name="Gtari M."/>
            <person name="Wall L."/>
            <person name="Tisa L."/>
            <person name="Woyke T."/>
        </authorList>
    </citation>
    <scope>NUCLEOTIDE SEQUENCE [LARGE SCALE GENOMIC DNA]</scope>
    <source>
        <strain evidence="2">DSM 45817 / CECT 9037 / EuI1c</strain>
    </source>
</reference>
<dbReference type="EMBL" id="CP002299">
    <property type="protein sequence ID" value="ADP83291.1"/>
    <property type="molecule type" value="Genomic_DNA"/>
</dbReference>
<dbReference type="HOGENOM" id="CLU_010587_2_0_11"/>
<evidence type="ECO:0000313" key="1">
    <source>
        <dbReference type="EMBL" id="ADP83291.1"/>
    </source>
</evidence>
<protein>
    <submittedName>
        <fullName evidence="1">L-carnitine dehydratase/bile acid-inducible protein F</fullName>
    </submittedName>
</protein>
<dbReference type="PANTHER" id="PTHR48228:SF4">
    <property type="entry name" value="BLR3030 PROTEIN"/>
    <property type="match status" value="1"/>
</dbReference>
<sequence>MPSTSPGQPGAGLAGVRVVDFGHQIAGPLAALLLAEAGADVVHVDSPRSAGSPGPTDAFFNRSKRRITLDLRGAADRATARDLVARADVVVENFRPGVMDRLGLGPAAARDLNERLVYCSLPGFASDDEKAGLAGWEGVIQTAVAGYRPLREHWDPSGRNKATVQDPAAPLFTPITTASNFGGLMGAVSVVMALIARERTGRGQRVEVPLAEAYAEAYSTMLGMRVYENPLMGDNHMLRDLTYTCADGGMIDLSPYSKFVIPLLVAAGVAPEWERLGLIDVAARTFSRAKRDTAMAMFTELVRSHPATWWDEVAAKAEMPVSMVRTPAQWVATEHAAESGAVVTLDDPLAGPIVLPGRGFDLAAVPAPRPRHLPDQDRAAILAELGAIPAGPTPLGGPAVGAIDLPLEGYQAIDVSQAVAGPTAARLLADFGADVIKVGNTVPAVTDGIVGQLHRGKRTILLDAKSEAGGRLAGDLIRAADVLVTNFTPKSQARYGIDYDRASRLNPGLVYCSITAYGLTGPWAHRRGYENQCNAATGMSWRYGSRFGWTLYQPTPINDADTGILGAYAVAVGLFARLRGGGGQKVGASLAQGSTLHQAAYLTAEAQVTDRDLRDGEVRDGDVRDGGPDRLRNEYGAHALYRFYATKDRWIFLAARREELVALLRATGLEGSQSDYSWRNPGGVLAEMLASRFADEPADHWVALLTEAGIAVQILVPIDDAVAYLHRRGVVYFERGLDGEDVARPGIGRWLSETPPRVGASPGAVGSQAVEILAELGVTEPEMKTLASENVICLPDALPQLQRLT</sequence>
<dbReference type="RefSeq" id="WP_013426409.1">
    <property type="nucleotide sequence ID" value="NC_014666.1"/>
</dbReference>
<proteinExistence type="predicted"/>
<dbReference type="InterPro" id="IPR044855">
    <property type="entry name" value="CoA-Trfase_III_dom3_sf"/>
</dbReference>
<accession>E3J898</accession>
<dbReference type="GO" id="GO:0003824">
    <property type="term" value="F:catalytic activity"/>
    <property type="evidence" value="ECO:0007669"/>
    <property type="project" value="InterPro"/>
</dbReference>
<dbReference type="PANTHER" id="PTHR48228">
    <property type="entry name" value="SUCCINYL-COA--D-CITRAMALATE COA-TRANSFERASE"/>
    <property type="match status" value="1"/>
</dbReference>
<dbReference type="STRING" id="298654.FraEuI1c_5303"/>
<dbReference type="InterPro" id="IPR050509">
    <property type="entry name" value="CoA-transferase_III"/>
</dbReference>
<dbReference type="InterPro" id="IPR023606">
    <property type="entry name" value="CoA-Trfase_III_dom_1_sf"/>
</dbReference>
<dbReference type="KEGG" id="fri:FraEuI1c_5303"/>
<dbReference type="Pfam" id="PF02515">
    <property type="entry name" value="CoA_transf_3"/>
    <property type="match status" value="2"/>
</dbReference>
<dbReference type="OrthoDB" id="9797653at2"/>
<dbReference type="Gene3D" id="3.40.50.10540">
    <property type="entry name" value="Crotonobetainyl-coa:carnitine coa-transferase, domain 1"/>
    <property type="match status" value="3"/>
</dbReference>
<organism evidence="1 2">
    <name type="scientific">Pseudofrankia inefficax (strain DSM 45817 / CECT 9037 / DDB 130130 / EuI1c)</name>
    <name type="common">Frankia inefficax</name>
    <dbReference type="NCBI Taxonomy" id="298654"/>
    <lineage>
        <taxon>Bacteria</taxon>
        <taxon>Bacillati</taxon>
        <taxon>Actinomycetota</taxon>
        <taxon>Actinomycetes</taxon>
        <taxon>Frankiales</taxon>
        <taxon>Frankiaceae</taxon>
        <taxon>Pseudofrankia</taxon>
    </lineage>
</organism>
<evidence type="ECO:0000313" key="2">
    <source>
        <dbReference type="Proteomes" id="UP000002484"/>
    </source>
</evidence>
<gene>
    <name evidence="1" type="ordered locus">FraEuI1c_5303</name>
</gene>
<dbReference type="InterPro" id="IPR003673">
    <property type="entry name" value="CoA-Trfase_fam_III"/>
</dbReference>
<dbReference type="Gene3D" id="3.30.1540.10">
    <property type="entry name" value="formyl-coa transferase, domain 3"/>
    <property type="match status" value="2"/>
</dbReference>
<dbReference type="InParanoid" id="E3J898"/>